<feature type="compositionally biased region" description="Polar residues" evidence="1">
    <location>
        <begin position="81"/>
        <end position="91"/>
    </location>
</feature>
<feature type="region of interest" description="Disordered" evidence="1">
    <location>
        <begin position="51"/>
        <end position="91"/>
    </location>
</feature>
<accession>A0AAV4VKH9</accession>
<proteinExistence type="predicted"/>
<protein>
    <submittedName>
        <fullName evidence="2">Uncharacterized protein</fullName>
    </submittedName>
</protein>
<evidence type="ECO:0000313" key="2">
    <source>
        <dbReference type="EMBL" id="GIY70038.1"/>
    </source>
</evidence>
<reference evidence="2 3" key="1">
    <citation type="submission" date="2021-06" db="EMBL/GenBank/DDBJ databases">
        <title>Caerostris extrusa draft genome.</title>
        <authorList>
            <person name="Kono N."/>
            <person name="Arakawa K."/>
        </authorList>
    </citation>
    <scope>NUCLEOTIDE SEQUENCE [LARGE SCALE GENOMIC DNA]</scope>
</reference>
<dbReference type="EMBL" id="BPLR01014618">
    <property type="protein sequence ID" value="GIY70038.1"/>
    <property type="molecule type" value="Genomic_DNA"/>
</dbReference>
<evidence type="ECO:0000313" key="3">
    <source>
        <dbReference type="Proteomes" id="UP001054945"/>
    </source>
</evidence>
<gene>
    <name evidence="2" type="ORF">CEXT_476761</name>
</gene>
<keyword evidence="3" id="KW-1185">Reference proteome</keyword>
<name>A0AAV4VKH9_CAEEX</name>
<evidence type="ECO:0000256" key="1">
    <source>
        <dbReference type="SAM" id="MobiDB-lite"/>
    </source>
</evidence>
<dbReference type="Proteomes" id="UP001054945">
    <property type="component" value="Unassembled WGS sequence"/>
</dbReference>
<dbReference type="AlphaFoldDB" id="A0AAV4VKH9"/>
<comment type="caution">
    <text evidence="2">The sequence shown here is derived from an EMBL/GenBank/DDBJ whole genome shotgun (WGS) entry which is preliminary data.</text>
</comment>
<feature type="compositionally biased region" description="Basic and acidic residues" evidence="1">
    <location>
        <begin position="67"/>
        <end position="77"/>
    </location>
</feature>
<organism evidence="2 3">
    <name type="scientific">Caerostris extrusa</name>
    <name type="common">Bark spider</name>
    <name type="synonym">Caerostris bankana</name>
    <dbReference type="NCBI Taxonomy" id="172846"/>
    <lineage>
        <taxon>Eukaryota</taxon>
        <taxon>Metazoa</taxon>
        <taxon>Ecdysozoa</taxon>
        <taxon>Arthropoda</taxon>
        <taxon>Chelicerata</taxon>
        <taxon>Arachnida</taxon>
        <taxon>Araneae</taxon>
        <taxon>Araneomorphae</taxon>
        <taxon>Entelegynae</taxon>
        <taxon>Araneoidea</taxon>
        <taxon>Araneidae</taxon>
        <taxon>Caerostris</taxon>
    </lineage>
</organism>
<sequence length="91" mass="10379">MICQQFYEKQLVKKCVASVLVRKIFPNSDTFPLNSDKSCLECESNIIHRLQNKESRETRTPAFTKGDPSKSSHESGRRQLSCLQKPSNFSA</sequence>